<feature type="region of interest" description="Disordered" evidence="1">
    <location>
        <begin position="24"/>
        <end position="78"/>
    </location>
</feature>
<organism evidence="2 3">
    <name type="scientific">Gossypium stocksii</name>
    <dbReference type="NCBI Taxonomy" id="47602"/>
    <lineage>
        <taxon>Eukaryota</taxon>
        <taxon>Viridiplantae</taxon>
        <taxon>Streptophyta</taxon>
        <taxon>Embryophyta</taxon>
        <taxon>Tracheophyta</taxon>
        <taxon>Spermatophyta</taxon>
        <taxon>Magnoliopsida</taxon>
        <taxon>eudicotyledons</taxon>
        <taxon>Gunneridae</taxon>
        <taxon>Pentapetalae</taxon>
        <taxon>rosids</taxon>
        <taxon>malvids</taxon>
        <taxon>Malvales</taxon>
        <taxon>Malvaceae</taxon>
        <taxon>Malvoideae</taxon>
        <taxon>Gossypium</taxon>
    </lineage>
</organism>
<evidence type="ECO:0000313" key="3">
    <source>
        <dbReference type="Proteomes" id="UP000828251"/>
    </source>
</evidence>
<keyword evidence="3" id="KW-1185">Reference proteome</keyword>
<gene>
    <name evidence="2" type="ORF">J1N35_033676</name>
</gene>
<feature type="compositionally biased region" description="Basic and acidic residues" evidence="1">
    <location>
        <begin position="25"/>
        <end position="46"/>
    </location>
</feature>
<evidence type="ECO:0000313" key="2">
    <source>
        <dbReference type="EMBL" id="KAH1055611.1"/>
    </source>
</evidence>
<dbReference type="Proteomes" id="UP000828251">
    <property type="component" value="Unassembled WGS sequence"/>
</dbReference>
<sequence length="78" mass="8649">MKNHGIRPTGTAPLPKVNVAVHNKYGNEKYKGHDRGRGRGRIEGRGQRCTSNRYHGVPNSGISNHQKKNSNKGQERCG</sequence>
<name>A0A9D3ZNK5_9ROSI</name>
<proteinExistence type="predicted"/>
<reference evidence="2 3" key="1">
    <citation type="journal article" date="2021" name="Plant Biotechnol. J.">
        <title>Multi-omics assisted identification of the key and species-specific regulatory components of drought-tolerant mechanisms in Gossypium stocksii.</title>
        <authorList>
            <person name="Yu D."/>
            <person name="Ke L."/>
            <person name="Zhang D."/>
            <person name="Wu Y."/>
            <person name="Sun Y."/>
            <person name="Mei J."/>
            <person name="Sun J."/>
            <person name="Sun Y."/>
        </authorList>
    </citation>
    <scope>NUCLEOTIDE SEQUENCE [LARGE SCALE GENOMIC DNA]</scope>
    <source>
        <strain evidence="3">cv. E1</strain>
        <tissue evidence="2">Leaf</tissue>
    </source>
</reference>
<evidence type="ECO:0000256" key="1">
    <source>
        <dbReference type="SAM" id="MobiDB-lite"/>
    </source>
</evidence>
<comment type="caution">
    <text evidence="2">The sequence shown here is derived from an EMBL/GenBank/DDBJ whole genome shotgun (WGS) entry which is preliminary data.</text>
</comment>
<accession>A0A9D3ZNK5</accession>
<protein>
    <submittedName>
        <fullName evidence="2">Uncharacterized protein</fullName>
    </submittedName>
</protein>
<dbReference type="AlphaFoldDB" id="A0A9D3ZNK5"/>
<dbReference type="EMBL" id="JAIQCV010000010">
    <property type="protein sequence ID" value="KAH1055611.1"/>
    <property type="molecule type" value="Genomic_DNA"/>
</dbReference>